<evidence type="ECO:0000259" key="1">
    <source>
        <dbReference type="PROSITE" id="PS50879"/>
    </source>
</evidence>
<dbReference type="PROSITE" id="PS50879">
    <property type="entry name" value="RNASE_H_1"/>
    <property type="match status" value="1"/>
</dbReference>
<comment type="caution">
    <text evidence="2">The sequence shown here is derived from an EMBL/GenBank/DDBJ whole genome shotgun (WGS) entry which is preliminary data.</text>
</comment>
<dbReference type="Gene3D" id="3.30.420.10">
    <property type="entry name" value="Ribonuclease H-like superfamily/Ribonuclease H"/>
    <property type="match status" value="1"/>
</dbReference>
<evidence type="ECO:0000313" key="3">
    <source>
        <dbReference type="Proteomes" id="UP000290649"/>
    </source>
</evidence>
<dbReference type="InterPro" id="IPR036397">
    <property type="entry name" value="RNaseH_sf"/>
</dbReference>
<dbReference type="InterPro" id="IPR002156">
    <property type="entry name" value="RNaseH_domain"/>
</dbReference>
<proteinExistence type="predicted"/>
<dbReference type="PANTHER" id="PTHR46387">
    <property type="entry name" value="POLYNUCLEOTIDYL TRANSFERASE, RIBONUCLEASE H-LIKE SUPERFAMILY PROTEIN"/>
    <property type="match status" value="1"/>
</dbReference>
<dbReference type="SUPFAM" id="SSF53098">
    <property type="entry name" value="Ribonuclease H-like"/>
    <property type="match status" value="1"/>
</dbReference>
<organism evidence="2 3">
    <name type="scientific">Anaerobacillus alkaliphilus</name>
    <dbReference type="NCBI Taxonomy" id="1548597"/>
    <lineage>
        <taxon>Bacteria</taxon>
        <taxon>Bacillati</taxon>
        <taxon>Bacillota</taxon>
        <taxon>Bacilli</taxon>
        <taxon>Bacillales</taxon>
        <taxon>Bacillaceae</taxon>
        <taxon>Anaerobacillus</taxon>
    </lineage>
</organism>
<keyword evidence="3" id="KW-1185">Reference proteome</keyword>
<dbReference type="GO" id="GO:0003676">
    <property type="term" value="F:nucleic acid binding"/>
    <property type="evidence" value="ECO:0007669"/>
    <property type="project" value="InterPro"/>
</dbReference>
<evidence type="ECO:0000313" key="2">
    <source>
        <dbReference type="EMBL" id="RXI97860.1"/>
    </source>
</evidence>
<gene>
    <name evidence="2" type="ORF">DS745_15985</name>
</gene>
<protein>
    <recommendedName>
        <fullName evidence="1">RNase H type-1 domain-containing protein</fullName>
    </recommendedName>
</protein>
<name>A0A4Q0VR54_9BACI</name>
<dbReference type="PANTHER" id="PTHR46387:SF2">
    <property type="entry name" value="RIBONUCLEASE HI"/>
    <property type="match status" value="1"/>
</dbReference>
<dbReference type="Pfam" id="PF13456">
    <property type="entry name" value="RVT_3"/>
    <property type="match status" value="1"/>
</dbReference>
<reference evidence="2 3" key="1">
    <citation type="journal article" date="2019" name="Int. J. Syst. Evol. Microbiol.">
        <title>Anaerobacillus alkaliphilus sp. nov., a novel alkaliphilic and moderately halophilic bacterium.</title>
        <authorList>
            <person name="Borsodi A.K."/>
            <person name="Aszalos J.M."/>
            <person name="Bihari P."/>
            <person name="Nagy I."/>
            <person name="Schumann P."/>
            <person name="Sproer C."/>
            <person name="Kovacs A.L."/>
            <person name="Boka K."/>
            <person name="Dobosy P."/>
            <person name="Ovari M."/>
            <person name="Szili-Kovacs T."/>
            <person name="Toth E."/>
        </authorList>
    </citation>
    <scope>NUCLEOTIDE SEQUENCE [LARGE SCALE GENOMIC DNA]</scope>
    <source>
        <strain evidence="2 3">B16-10</strain>
    </source>
</reference>
<dbReference type="EMBL" id="QOUX01000046">
    <property type="protein sequence ID" value="RXI97860.1"/>
    <property type="molecule type" value="Genomic_DNA"/>
</dbReference>
<dbReference type="GO" id="GO:0004523">
    <property type="term" value="F:RNA-DNA hybrid ribonuclease activity"/>
    <property type="evidence" value="ECO:0007669"/>
    <property type="project" value="InterPro"/>
</dbReference>
<dbReference type="OrthoDB" id="2680098at2"/>
<dbReference type="Proteomes" id="UP000290649">
    <property type="component" value="Unassembled WGS sequence"/>
</dbReference>
<dbReference type="NCBIfam" id="NF005822">
    <property type="entry name" value="PRK07708.1"/>
    <property type="match status" value="1"/>
</dbReference>
<feature type="domain" description="RNase H type-1" evidence="1">
    <location>
        <begin position="71"/>
        <end position="208"/>
    </location>
</feature>
<accession>A0A4Q0VR54</accession>
<dbReference type="RefSeq" id="WP_129079224.1">
    <property type="nucleotide sequence ID" value="NZ_QOUX01000046.1"/>
</dbReference>
<dbReference type="AlphaFoldDB" id="A0A4Q0VR54"/>
<dbReference type="InterPro" id="IPR012337">
    <property type="entry name" value="RNaseH-like_sf"/>
</dbReference>
<sequence>MKIRLEIFYKPKNGTNQYEMRTEFLPIQEALFLSEDVEKTGRATTIEYYDETGSTWLKKHLKKYLDSLKEEPHNIVLYFDGGFNEEQRLSGVGVVLYYEQNEKYYRLRKNEMLEQLTTNNEAEFAALWTAINELEALGVKNQPVTIKGDSLVVINQAKGEWPCYEEEHTRWLDRIDQKINSLGLTVNYEAINRGENKEADQLASQALTETFIDATSEVKNYTKNA</sequence>
<dbReference type="CDD" id="cd09279">
    <property type="entry name" value="RNase_HI_like"/>
    <property type="match status" value="1"/>
</dbReference>